<dbReference type="GeneID" id="25255075"/>
<keyword evidence="3" id="KW-1185">Reference proteome</keyword>
<dbReference type="VEuPathDB" id="ToxoDB:ETH2_0600500"/>
<dbReference type="AlphaFoldDB" id="U6KJG6"/>
<dbReference type="Proteomes" id="UP000030747">
    <property type="component" value="Unassembled WGS sequence"/>
</dbReference>
<name>U6KJG6_EIMTE</name>
<sequence>MALFSTVGRKTSASLRWGPVIETGEEDDKESRACVQSPSVEKKPEAELVNGALFVEGAEKDEADVEDLVCVEHVLNTEKRGLHVVPDTIMKTMIWESIAVVSLSFIGRIARCEIADLSKRGSRPGRSVSFDIPPDSCR</sequence>
<dbReference type="OrthoDB" id="10343297at2759"/>
<evidence type="ECO:0000313" key="3">
    <source>
        <dbReference type="Proteomes" id="UP000030747"/>
    </source>
</evidence>
<protein>
    <submittedName>
        <fullName evidence="2">Uncharacterized protein</fullName>
    </submittedName>
</protein>
<evidence type="ECO:0000313" key="2">
    <source>
        <dbReference type="EMBL" id="CDJ38074.1"/>
    </source>
</evidence>
<gene>
    <name evidence="2" type="ORF">ETH_00029980</name>
</gene>
<dbReference type="RefSeq" id="XP_013228912.1">
    <property type="nucleotide sequence ID" value="XM_013373458.1"/>
</dbReference>
<dbReference type="VEuPathDB" id="ToxoDB:ETH_00029980"/>
<dbReference type="EMBL" id="HG673812">
    <property type="protein sequence ID" value="CDJ38074.1"/>
    <property type="molecule type" value="Genomic_DNA"/>
</dbReference>
<organism evidence="2 3">
    <name type="scientific">Eimeria tenella</name>
    <name type="common">Coccidian parasite</name>
    <dbReference type="NCBI Taxonomy" id="5802"/>
    <lineage>
        <taxon>Eukaryota</taxon>
        <taxon>Sar</taxon>
        <taxon>Alveolata</taxon>
        <taxon>Apicomplexa</taxon>
        <taxon>Conoidasida</taxon>
        <taxon>Coccidia</taxon>
        <taxon>Eucoccidiorida</taxon>
        <taxon>Eimeriorina</taxon>
        <taxon>Eimeriidae</taxon>
        <taxon>Eimeria</taxon>
    </lineage>
</organism>
<reference evidence="2" key="2">
    <citation type="submission" date="2013-10" db="EMBL/GenBank/DDBJ databases">
        <authorList>
            <person name="Aslett M."/>
        </authorList>
    </citation>
    <scope>NUCLEOTIDE SEQUENCE [LARGE SCALE GENOMIC DNA]</scope>
    <source>
        <strain evidence="2">Houghton</strain>
    </source>
</reference>
<proteinExistence type="predicted"/>
<evidence type="ECO:0000256" key="1">
    <source>
        <dbReference type="SAM" id="MobiDB-lite"/>
    </source>
</evidence>
<accession>U6KJG6</accession>
<reference evidence="2" key="1">
    <citation type="submission" date="2013-10" db="EMBL/GenBank/DDBJ databases">
        <title>Genomic analysis of the causative agents of coccidiosis in chickens.</title>
        <authorList>
            <person name="Reid A.J."/>
            <person name="Blake D."/>
            <person name="Billington K."/>
            <person name="Browne H."/>
            <person name="Dunn M."/>
            <person name="Hung S."/>
            <person name="Kawahara F."/>
            <person name="Miranda-Saavedra D."/>
            <person name="Mourier T."/>
            <person name="Nagra H."/>
            <person name="Otto T.D."/>
            <person name="Rawlings N."/>
            <person name="Sanchez A."/>
            <person name="Sanders M."/>
            <person name="Subramaniam C."/>
            <person name="Tay Y."/>
            <person name="Dear P."/>
            <person name="Doerig C."/>
            <person name="Gruber A."/>
            <person name="Parkinson J."/>
            <person name="Shirley M."/>
            <person name="Wan K.L."/>
            <person name="Berriman M."/>
            <person name="Tomley F."/>
            <person name="Pain A."/>
        </authorList>
    </citation>
    <scope>NUCLEOTIDE SEQUENCE [LARGE SCALE GENOMIC DNA]</scope>
    <source>
        <strain evidence="2">Houghton</strain>
    </source>
</reference>
<feature type="region of interest" description="Disordered" evidence="1">
    <location>
        <begin position="119"/>
        <end position="138"/>
    </location>
</feature>